<reference evidence="3 4" key="1">
    <citation type="submission" date="2014-04" db="EMBL/GenBank/DDBJ databases">
        <authorList>
            <consortium name="DOE Joint Genome Institute"/>
            <person name="Kuo A."/>
            <person name="Girlanda M."/>
            <person name="Perotto S."/>
            <person name="Kohler A."/>
            <person name="Nagy L.G."/>
            <person name="Floudas D."/>
            <person name="Copeland A."/>
            <person name="Barry K.W."/>
            <person name="Cichocki N."/>
            <person name="Veneault-Fourrey C."/>
            <person name="LaButti K."/>
            <person name="Lindquist E.A."/>
            <person name="Lipzen A."/>
            <person name="Lundell T."/>
            <person name="Morin E."/>
            <person name="Murat C."/>
            <person name="Sun H."/>
            <person name="Tunlid A."/>
            <person name="Henrissat B."/>
            <person name="Grigoriev I.V."/>
            <person name="Hibbett D.S."/>
            <person name="Martin F."/>
            <person name="Nordberg H.P."/>
            <person name="Cantor M.N."/>
            <person name="Hua S.X."/>
        </authorList>
    </citation>
    <scope>NUCLEOTIDE SEQUENCE [LARGE SCALE GENOMIC DNA]</scope>
    <source>
        <strain evidence="3 4">MUT 4182</strain>
    </source>
</reference>
<evidence type="ECO:0000313" key="4">
    <source>
        <dbReference type="Proteomes" id="UP000054248"/>
    </source>
</evidence>
<accession>A0A0C3LVN1</accession>
<feature type="compositionally biased region" description="Polar residues" evidence="1">
    <location>
        <begin position="118"/>
        <end position="133"/>
    </location>
</feature>
<protein>
    <recommendedName>
        <fullName evidence="2">DUF6532 domain-containing protein</fullName>
    </recommendedName>
</protein>
<feature type="region of interest" description="Disordered" evidence="1">
    <location>
        <begin position="526"/>
        <end position="558"/>
    </location>
</feature>
<feature type="domain" description="DUF6532" evidence="2">
    <location>
        <begin position="305"/>
        <end position="499"/>
    </location>
</feature>
<dbReference type="InterPro" id="IPR045341">
    <property type="entry name" value="DUF6532"/>
</dbReference>
<evidence type="ECO:0000259" key="2">
    <source>
        <dbReference type="Pfam" id="PF20149"/>
    </source>
</evidence>
<gene>
    <name evidence="3" type="ORF">M407DRAFT_8410</name>
</gene>
<feature type="region of interest" description="Disordered" evidence="1">
    <location>
        <begin position="118"/>
        <end position="180"/>
    </location>
</feature>
<sequence>MDKYDDLRPQFNSWREEVDLDRDYTPPGRRAGDRVTSTGTMYNPGGSLDFITSSSLFDLPLSSTSTNTMPPSPVPSNQSLETPRITVAATRSALNSFALRAIEQQGAHRQLVSNAQIETSSEVAQSPVSQLGQSHRRRRYSDLSTPMVEPNAPLEAGTESPTMGPGSAAKRARLPEDGSVNSVPLSLNSAFPHSSLTPPYAVGSFPSPATSYSIPFSEPPSPAADAARSTSATAQGTTWTLNKTTAKKRTSQATPSNPRAAPASQALGCQSRKESRSGPTEGNLTFYSPREQLLIQHMKRLLLGILIASNPWAESIDREKLVNEAFDEGMQSSFADECGRLTLSPGLNRLMIDHISTGRSRIKSIAARVVELHLGLKTDDELDEENTIGREELYKANRITIRTALDANNFVYREYNNRDDRGGIFRSPMIRRVLLAFFDGESSEGALSWRLYAKGIPVPTLAFVCTVLQCTISEWSTGKKVLREFSRVNYKLVCDNFIEGFEAHARERQDYAKETLQGLTRSAGIRAKKISGTDPDEEFSNESTPPPFIPFFSATDRD</sequence>
<dbReference type="OrthoDB" id="3257342at2759"/>
<dbReference type="AlphaFoldDB" id="A0A0C3LVN1"/>
<name>A0A0C3LVN1_9AGAM</name>
<evidence type="ECO:0000256" key="1">
    <source>
        <dbReference type="SAM" id="MobiDB-lite"/>
    </source>
</evidence>
<dbReference type="Proteomes" id="UP000054248">
    <property type="component" value="Unassembled WGS sequence"/>
</dbReference>
<dbReference type="HOGENOM" id="CLU_488520_0_0_1"/>
<dbReference type="Pfam" id="PF20149">
    <property type="entry name" value="DUF6532"/>
    <property type="match status" value="1"/>
</dbReference>
<dbReference type="EMBL" id="KN823042">
    <property type="protein sequence ID" value="KIO25437.1"/>
    <property type="molecule type" value="Genomic_DNA"/>
</dbReference>
<evidence type="ECO:0000313" key="3">
    <source>
        <dbReference type="EMBL" id="KIO25437.1"/>
    </source>
</evidence>
<feature type="compositionally biased region" description="Low complexity" evidence="1">
    <location>
        <begin position="223"/>
        <end position="234"/>
    </location>
</feature>
<keyword evidence="4" id="KW-1185">Reference proteome</keyword>
<feature type="compositionally biased region" description="Polar residues" evidence="1">
    <location>
        <begin position="235"/>
        <end position="244"/>
    </location>
</feature>
<organism evidence="3 4">
    <name type="scientific">Tulasnella calospora MUT 4182</name>
    <dbReference type="NCBI Taxonomy" id="1051891"/>
    <lineage>
        <taxon>Eukaryota</taxon>
        <taxon>Fungi</taxon>
        <taxon>Dikarya</taxon>
        <taxon>Basidiomycota</taxon>
        <taxon>Agaricomycotina</taxon>
        <taxon>Agaricomycetes</taxon>
        <taxon>Cantharellales</taxon>
        <taxon>Tulasnellaceae</taxon>
        <taxon>Tulasnella</taxon>
    </lineage>
</organism>
<feature type="region of interest" description="Disordered" evidence="1">
    <location>
        <begin position="216"/>
        <end position="284"/>
    </location>
</feature>
<reference evidence="4" key="2">
    <citation type="submission" date="2015-01" db="EMBL/GenBank/DDBJ databases">
        <title>Evolutionary Origins and Diversification of the Mycorrhizal Mutualists.</title>
        <authorList>
            <consortium name="DOE Joint Genome Institute"/>
            <consortium name="Mycorrhizal Genomics Consortium"/>
            <person name="Kohler A."/>
            <person name="Kuo A."/>
            <person name="Nagy L.G."/>
            <person name="Floudas D."/>
            <person name="Copeland A."/>
            <person name="Barry K.W."/>
            <person name="Cichocki N."/>
            <person name="Veneault-Fourrey C."/>
            <person name="LaButti K."/>
            <person name="Lindquist E.A."/>
            <person name="Lipzen A."/>
            <person name="Lundell T."/>
            <person name="Morin E."/>
            <person name="Murat C."/>
            <person name="Riley R."/>
            <person name="Ohm R."/>
            <person name="Sun H."/>
            <person name="Tunlid A."/>
            <person name="Henrissat B."/>
            <person name="Grigoriev I.V."/>
            <person name="Hibbett D.S."/>
            <person name="Martin F."/>
        </authorList>
    </citation>
    <scope>NUCLEOTIDE SEQUENCE [LARGE SCALE GENOMIC DNA]</scope>
    <source>
        <strain evidence="4">MUT 4182</strain>
    </source>
</reference>
<feature type="region of interest" description="Disordered" evidence="1">
    <location>
        <begin position="18"/>
        <end position="42"/>
    </location>
</feature>
<proteinExistence type="predicted"/>